<accession>A0ABY5PDI2</accession>
<protein>
    <submittedName>
        <fullName evidence="2">Isochorismatase family protein</fullName>
    </submittedName>
</protein>
<dbReference type="SUPFAM" id="SSF52499">
    <property type="entry name" value="Isochorismatase-like hydrolases"/>
    <property type="match status" value="1"/>
</dbReference>
<evidence type="ECO:0000313" key="3">
    <source>
        <dbReference type="Proteomes" id="UP001058860"/>
    </source>
</evidence>
<keyword evidence="3" id="KW-1185">Reference proteome</keyword>
<organism evidence="2 3">
    <name type="scientific">Svornostia abyssi</name>
    <dbReference type="NCBI Taxonomy" id="2898438"/>
    <lineage>
        <taxon>Bacteria</taxon>
        <taxon>Bacillati</taxon>
        <taxon>Actinomycetota</taxon>
        <taxon>Thermoleophilia</taxon>
        <taxon>Solirubrobacterales</taxon>
        <taxon>Baekduiaceae</taxon>
        <taxon>Svornostia</taxon>
    </lineage>
</organism>
<evidence type="ECO:0000259" key="1">
    <source>
        <dbReference type="Pfam" id="PF00857"/>
    </source>
</evidence>
<evidence type="ECO:0000313" key="2">
    <source>
        <dbReference type="EMBL" id="UUY02510.1"/>
    </source>
</evidence>
<proteinExistence type="predicted"/>
<dbReference type="InterPro" id="IPR050993">
    <property type="entry name" value="Isochorismatase_domain"/>
</dbReference>
<dbReference type="PANTHER" id="PTHR14119:SF3">
    <property type="entry name" value="ISOCHORISMATASE DOMAIN-CONTAINING PROTEIN 2"/>
    <property type="match status" value="1"/>
</dbReference>
<dbReference type="Pfam" id="PF00857">
    <property type="entry name" value="Isochorismatase"/>
    <property type="match status" value="1"/>
</dbReference>
<name>A0ABY5PDI2_9ACTN</name>
<dbReference type="InterPro" id="IPR036380">
    <property type="entry name" value="Isochorismatase-like_sf"/>
</dbReference>
<gene>
    <name evidence="2" type="ORF">LRS13_17650</name>
</gene>
<sequence length="178" mass="18764">MSLLKRDRAALVVVDVQEGFRPAVAGFDQVVAKTVTLVRGARELGVPVIVTEQYPKGLGKTVPEVADHLLGVGDAVEKTVFSAARAEGFDLLGRGQALVVGIEAHVCVSQTAHDLIADGIDVHVAADAVASRAPEDRERALARLEKAGATVTTTEAALFELLERAGSPEFKFVQGLVK</sequence>
<dbReference type="Gene3D" id="3.40.50.850">
    <property type="entry name" value="Isochorismatase-like"/>
    <property type="match status" value="1"/>
</dbReference>
<dbReference type="PANTHER" id="PTHR14119">
    <property type="entry name" value="HYDROLASE"/>
    <property type="match status" value="1"/>
</dbReference>
<reference evidence="3" key="1">
    <citation type="submission" date="2021-11" db="EMBL/GenBank/DDBJ databases">
        <title>Cultivation dependent microbiological survey of springs from the worlds oldest radium mine currently devoted to the extraction of radon-saturated water.</title>
        <authorList>
            <person name="Kapinusova G."/>
            <person name="Smrhova T."/>
            <person name="Strejcek M."/>
            <person name="Suman J."/>
            <person name="Jani K."/>
            <person name="Pajer P."/>
            <person name="Uhlik O."/>
        </authorList>
    </citation>
    <scope>NUCLEOTIDE SEQUENCE [LARGE SCALE GENOMIC DNA]</scope>
    <source>
        <strain evidence="3">J379</strain>
    </source>
</reference>
<dbReference type="RefSeq" id="WP_353863038.1">
    <property type="nucleotide sequence ID" value="NZ_CP088295.1"/>
</dbReference>
<dbReference type="Proteomes" id="UP001058860">
    <property type="component" value="Chromosome"/>
</dbReference>
<dbReference type="InterPro" id="IPR000868">
    <property type="entry name" value="Isochorismatase-like_dom"/>
</dbReference>
<feature type="domain" description="Isochorismatase-like" evidence="1">
    <location>
        <begin position="9"/>
        <end position="155"/>
    </location>
</feature>
<dbReference type="EMBL" id="CP088295">
    <property type="protein sequence ID" value="UUY02510.1"/>
    <property type="molecule type" value="Genomic_DNA"/>
</dbReference>